<accession>A0AAD1HRY9</accession>
<proteinExistence type="predicted"/>
<protein>
    <submittedName>
        <fullName evidence="1">Uncharacterized protein</fullName>
    </submittedName>
</protein>
<dbReference type="AlphaFoldDB" id="A0AAD1HRY9"/>
<gene>
    <name evidence="1" type="ORF">MAIC_54510</name>
</gene>
<reference evidence="1 2" key="1">
    <citation type="journal article" date="2019" name="Emerg. Microbes Infect.">
        <title>Comprehensive subspecies identification of 175 nontuberculous mycobacteria species based on 7547 genomic profiles.</title>
        <authorList>
            <person name="Matsumoto Y."/>
            <person name="Kinjo T."/>
            <person name="Motooka D."/>
            <person name="Nabeya D."/>
            <person name="Jung N."/>
            <person name="Uechi K."/>
            <person name="Horii T."/>
            <person name="Iida T."/>
            <person name="Fujita J."/>
            <person name="Nakamura S."/>
        </authorList>
    </citation>
    <scope>NUCLEOTIDE SEQUENCE [LARGE SCALE GENOMIC DNA]</scope>
    <source>
        <strain evidence="1 2">JCM 6376</strain>
    </source>
</reference>
<sequence length="101" mass="10779">MRISQNPGHRFLVEWYQTALFDASTGDVAGRLIDHAAAARLRGTEVSVVLTVTSPVDEMVFGLFRADTAEAVWRVCRDAGCPPDRVTGGVSAYIAADGGVI</sequence>
<dbReference type="EMBL" id="AP022561">
    <property type="protein sequence ID" value="BBX10648.1"/>
    <property type="molecule type" value="Genomic_DNA"/>
</dbReference>
<name>A0AAD1HRY9_9MYCO</name>
<dbReference type="KEGG" id="maic:MAIC_54510"/>
<organism evidence="1 2">
    <name type="scientific">Mycolicibacterium aichiense</name>
    <dbReference type="NCBI Taxonomy" id="1799"/>
    <lineage>
        <taxon>Bacteria</taxon>
        <taxon>Bacillati</taxon>
        <taxon>Actinomycetota</taxon>
        <taxon>Actinomycetes</taxon>
        <taxon>Mycobacteriales</taxon>
        <taxon>Mycobacteriaceae</taxon>
        <taxon>Mycolicibacterium</taxon>
    </lineage>
</organism>
<dbReference type="RefSeq" id="WP_147291971.1">
    <property type="nucleotide sequence ID" value="NZ_AP022561.1"/>
</dbReference>
<keyword evidence="2" id="KW-1185">Reference proteome</keyword>
<evidence type="ECO:0000313" key="2">
    <source>
        <dbReference type="Proteomes" id="UP000467327"/>
    </source>
</evidence>
<evidence type="ECO:0000313" key="1">
    <source>
        <dbReference type="EMBL" id="BBX10648.1"/>
    </source>
</evidence>
<dbReference type="Proteomes" id="UP000467327">
    <property type="component" value="Chromosome"/>
</dbReference>